<keyword evidence="3" id="KW-0233">DNA recombination</keyword>
<evidence type="ECO:0000256" key="4">
    <source>
        <dbReference type="PROSITE-ProRule" id="PRU01248"/>
    </source>
</evidence>
<evidence type="ECO:0000259" key="5">
    <source>
        <dbReference type="PROSITE" id="PS51898"/>
    </source>
</evidence>
<dbReference type="PROSITE" id="PS51898">
    <property type="entry name" value="TYR_RECOMBINASE"/>
    <property type="match status" value="1"/>
</dbReference>
<dbReference type="InterPro" id="IPR013762">
    <property type="entry name" value="Integrase-like_cat_sf"/>
</dbReference>
<dbReference type="GO" id="GO:0003677">
    <property type="term" value="F:DNA binding"/>
    <property type="evidence" value="ECO:0007669"/>
    <property type="project" value="UniProtKB-UniRule"/>
</dbReference>
<dbReference type="Gene3D" id="1.10.443.10">
    <property type="entry name" value="Intergrase catalytic core"/>
    <property type="match status" value="1"/>
</dbReference>
<dbReference type="EMBL" id="FWWR01000011">
    <property type="protein sequence ID" value="SMB90080.1"/>
    <property type="molecule type" value="Genomic_DNA"/>
</dbReference>
<dbReference type="SUPFAM" id="SSF56349">
    <property type="entry name" value="DNA breaking-rejoining enzymes"/>
    <property type="match status" value="1"/>
</dbReference>
<dbReference type="STRING" id="573058.SAMN00017477_1565"/>
<feature type="domain" description="Tyr recombinase" evidence="5">
    <location>
        <begin position="181"/>
        <end position="360"/>
    </location>
</feature>
<sequence>MAKRRRKKPNGSGSITKLSGNRAKPYLARSPMTEVAPNVFKRISLGTFATVREAEQALFGWKELYNKKMEKNYSLDDVYNFWIDEVEKYDKVSPKTIENYKIAYRRYEGLKDRYIKDLNIDVLQPFFDGLVNNRNGKDLAYSSKKYILTVLSLIFEYAIKHDIIEKDYTKFVILTSKKDKRYYGTFSSSDINLMFSFVGKGIHVEEALIMIYTALRPAEFFNMSVDNVDIDKRLAYGLGVKTKKGKARITPLSLKIIDIVKSLYDEALKNDIKYLFFTEFDNKMSVSNYSKKYFPNMLKSLGIYRDNLKPYSCRYTGADLMRLKGVDAETQTEIMGHESYSTTADNYHSIQEDILLNDVDSL</sequence>
<comment type="similarity">
    <text evidence="1">Belongs to the 'phage' integrase family.</text>
</comment>
<dbReference type="InterPro" id="IPR011010">
    <property type="entry name" value="DNA_brk_join_enz"/>
</dbReference>
<dbReference type="PANTHER" id="PTHR30349:SF41">
    <property type="entry name" value="INTEGRASE_RECOMBINASE PROTEIN MJ0367-RELATED"/>
    <property type="match status" value="1"/>
</dbReference>
<evidence type="ECO:0000313" key="7">
    <source>
        <dbReference type="EMBL" id="SMB90080.1"/>
    </source>
</evidence>
<dbReference type="GO" id="GO:0015074">
    <property type="term" value="P:DNA integration"/>
    <property type="evidence" value="ECO:0007669"/>
    <property type="project" value="InterPro"/>
</dbReference>
<dbReference type="GO" id="GO:0006310">
    <property type="term" value="P:DNA recombination"/>
    <property type="evidence" value="ECO:0007669"/>
    <property type="project" value="UniProtKB-KW"/>
</dbReference>
<dbReference type="Pfam" id="PF00589">
    <property type="entry name" value="Phage_integrase"/>
    <property type="match status" value="1"/>
</dbReference>
<dbReference type="OrthoDB" id="9801717at2"/>
<name>A0A1W1VA48_PEPAS</name>
<dbReference type="InterPro" id="IPR002104">
    <property type="entry name" value="Integrase_catalytic"/>
</dbReference>
<dbReference type="RefSeq" id="WP_084231130.1">
    <property type="nucleotide sequence ID" value="NZ_FWWR01000011.1"/>
</dbReference>
<dbReference type="PROSITE" id="PS51900">
    <property type="entry name" value="CB"/>
    <property type="match status" value="1"/>
</dbReference>
<evidence type="ECO:0000256" key="3">
    <source>
        <dbReference type="ARBA" id="ARBA00023172"/>
    </source>
</evidence>
<organism evidence="7 8">
    <name type="scientific">Peptoniphilus asaccharolyticus DSM 20463</name>
    <dbReference type="NCBI Taxonomy" id="573058"/>
    <lineage>
        <taxon>Bacteria</taxon>
        <taxon>Bacillati</taxon>
        <taxon>Bacillota</taxon>
        <taxon>Tissierellia</taxon>
        <taxon>Tissierellales</taxon>
        <taxon>Peptoniphilaceae</taxon>
        <taxon>Peptoniphilus</taxon>
    </lineage>
</organism>
<gene>
    <name evidence="7" type="ORF">SAMN00017477_1565</name>
</gene>
<evidence type="ECO:0000313" key="8">
    <source>
        <dbReference type="Proteomes" id="UP000192368"/>
    </source>
</evidence>
<evidence type="ECO:0000256" key="2">
    <source>
        <dbReference type="ARBA" id="ARBA00023125"/>
    </source>
</evidence>
<dbReference type="InterPro" id="IPR025269">
    <property type="entry name" value="SAM-like_dom"/>
</dbReference>
<keyword evidence="8" id="KW-1185">Reference proteome</keyword>
<dbReference type="InterPro" id="IPR010998">
    <property type="entry name" value="Integrase_recombinase_N"/>
</dbReference>
<evidence type="ECO:0000256" key="1">
    <source>
        <dbReference type="ARBA" id="ARBA00008857"/>
    </source>
</evidence>
<protein>
    <submittedName>
        <fullName evidence="7">Site-specific recombinase XerD</fullName>
    </submittedName>
</protein>
<dbReference type="Pfam" id="PF13102">
    <property type="entry name" value="Phage_int_SAM_5"/>
    <property type="match status" value="1"/>
</dbReference>
<dbReference type="Gene3D" id="1.10.150.130">
    <property type="match status" value="1"/>
</dbReference>
<evidence type="ECO:0000259" key="6">
    <source>
        <dbReference type="PROSITE" id="PS51900"/>
    </source>
</evidence>
<dbReference type="Proteomes" id="UP000192368">
    <property type="component" value="Unassembled WGS sequence"/>
</dbReference>
<dbReference type="InterPro" id="IPR050090">
    <property type="entry name" value="Tyrosine_recombinase_XerCD"/>
</dbReference>
<dbReference type="AlphaFoldDB" id="A0A1W1VA48"/>
<feature type="domain" description="Core-binding (CB)" evidence="6">
    <location>
        <begin position="73"/>
        <end position="159"/>
    </location>
</feature>
<keyword evidence="2 4" id="KW-0238">DNA-binding</keyword>
<dbReference type="InterPro" id="IPR044068">
    <property type="entry name" value="CB"/>
</dbReference>
<proteinExistence type="inferred from homology"/>
<dbReference type="PANTHER" id="PTHR30349">
    <property type="entry name" value="PHAGE INTEGRASE-RELATED"/>
    <property type="match status" value="1"/>
</dbReference>
<reference evidence="8" key="1">
    <citation type="submission" date="2017-04" db="EMBL/GenBank/DDBJ databases">
        <authorList>
            <person name="Varghese N."/>
            <person name="Submissions S."/>
        </authorList>
    </citation>
    <scope>NUCLEOTIDE SEQUENCE [LARGE SCALE GENOMIC DNA]</scope>
    <source>
        <strain evidence="8">DSM 20463</strain>
    </source>
</reference>
<accession>A0A1W1VA48</accession>